<dbReference type="AlphaFoldDB" id="A0A511XCW8"/>
<name>A0A511XCW8_9PROT</name>
<organism evidence="1 2">
    <name type="scientific">Acetobacter nitrogenifigens DSM 23921 = NBRC 105050</name>
    <dbReference type="NCBI Taxonomy" id="1120919"/>
    <lineage>
        <taxon>Bacteria</taxon>
        <taxon>Pseudomonadati</taxon>
        <taxon>Pseudomonadota</taxon>
        <taxon>Alphaproteobacteria</taxon>
        <taxon>Acetobacterales</taxon>
        <taxon>Acetobacteraceae</taxon>
        <taxon>Acetobacter</taxon>
    </lineage>
</organism>
<accession>A0A511XCW8</accession>
<proteinExistence type="predicted"/>
<reference evidence="1 2" key="1">
    <citation type="submission" date="2019-07" db="EMBL/GenBank/DDBJ databases">
        <title>Whole genome shotgun sequence of Acetobacter nitrogenifigens NBRC 105050.</title>
        <authorList>
            <person name="Hosoyama A."/>
            <person name="Uohara A."/>
            <person name="Ohji S."/>
            <person name="Ichikawa N."/>
        </authorList>
    </citation>
    <scope>NUCLEOTIDE SEQUENCE [LARGE SCALE GENOMIC DNA]</scope>
    <source>
        <strain evidence="1 2">NBRC 105050</strain>
    </source>
</reference>
<gene>
    <name evidence="1" type="ORF">ANI02nite_26760</name>
</gene>
<dbReference type="EMBL" id="BJYF01000021">
    <property type="protein sequence ID" value="GEN60792.1"/>
    <property type="molecule type" value="Genomic_DNA"/>
</dbReference>
<dbReference type="Proteomes" id="UP000321635">
    <property type="component" value="Unassembled WGS sequence"/>
</dbReference>
<keyword evidence="2" id="KW-1185">Reference proteome</keyword>
<evidence type="ECO:0000313" key="1">
    <source>
        <dbReference type="EMBL" id="GEN60792.1"/>
    </source>
</evidence>
<comment type="caution">
    <text evidence="1">The sequence shown here is derived from an EMBL/GenBank/DDBJ whole genome shotgun (WGS) entry which is preliminary data.</text>
</comment>
<evidence type="ECO:0000313" key="2">
    <source>
        <dbReference type="Proteomes" id="UP000321635"/>
    </source>
</evidence>
<sequence length="171" mass="18033">MFHTSPPPFARDGFVTLEVGDLATARTAAAAAALGGFTAVLLSPVGAASFMGVKWWRAIISALTSDGAVNESARNDISERHDFIDILDCDRFAGHAATALAAGQERIVLHPSCPQIRSIEVLAESLGRHVLRDRPNAIVVTPSMTAEDVLTLLPRSDVAAGPHGQRAVRTA</sequence>
<dbReference type="STRING" id="1120919.GCA_000429165_02785"/>
<dbReference type="RefSeq" id="WP_051292320.1">
    <property type="nucleotide sequence ID" value="NZ_AUBI01000012.1"/>
</dbReference>
<dbReference type="OrthoDB" id="7218549at2"/>
<protein>
    <submittedName>
        <fullName evidence="1">Uncharacterized protein</fullName>
    </submittedName>
</protein>